<reference evidence="1 2" key="1">
    <citation type="submission" date="2012-08" db="EMBL/GenBank/DDBJ databases">
        <title>Oryza genome evolution.</title>
        <authorList>
            <person name="Wing R.A."/>
        </authorList>
    </citation>
    <scope>NUCLEOTIDE SEQUENCE</scope>
</reference>
<proteinExistence type="predicted"/>
<dbReference type="HOGENOM" id="CLU_1613198_0_0_1"/>
<keyword evidence="2" id="KW-1185">Reference proteome</keyword>
<dbReference type="Proteomes" id="UP000032180">
    <property type="component" value="Chromosome 11"/>
</dbReference>
<reference evidence="2" key="2">
    <citation type="submission" date="2013-12" db="EMBL/GenBank/DDBJ databases">
        <authorList>
            <person name="Yu Y."/>
            <person name="Lee S."/>
            <person name="de Baynast K."/>
            <person name="Wissotski M."/>
            <person name="Liu L."/>
            <person name="Talag J."/>
            <person name="Goicoechea J."/>
            <person name="Angelova A."/>
            <person name="Jetty R."/>
            <person name="Kudrna D."/>
            <person name="Golser W."/>
            <person name="Rivera L."/>
            <person name="Zhang J."/>
            <person name="Wing R."/>
        </authorList>
    </citation>
    <scope>NUCLEOTIDE SEQUENCE</scope>
</reference>
<dbReference type="EnsemblPlants" id="LPERR11G16300.1">
    <property type="protein sequence ID" value="LPERR11G16300.1"/>
    <property type="gene ID" value="LPERR11G16300"/>
</dbReference>
<evidence type="ECO:0000313" key="1">
    <source>
        <dbReference type="EnsemblPlants" id="LPERR11G16300.1"/>
    </source>
</evidence>
<accession>A0A0D9XU85</accession>
<reference evidence="1" key="3">
    <citation type="submission" date="2015-04" db="UniProtKB">
        <authorList>
            <consortium name="EnsemblPlants"/>
        </authorList>
    </citation>
    <scope>IDENTIFICATION</scope>
</reference>
<dbReference type="AlphaFoldDB" id="A0A0D9XU85"/>
<name>A0A0D9XU85_9ORYZ</name>
<dbReference type="Gramene" id="LPERR11G16300.1">
    <property type="protein sequence ID" value="LPERR11G16300.1"/>
    <property type="gene ID" value="LPERR11G16300"/>
</dbReference>
<organism evidence="1 2">
    <name type="scientific">Leersia perrieri</name>
    <dbReference type="NCBI Taxonomy" id="77586"/>
    <lineage>
        <taxon>Eukaryota</taxon>
        <taxon>Viridiplantae</taxon>
        <taxon>Streptophyta</taxon>
        <taxon>Embryophyta</taxon>
        <taxon>Tracheophyta</taxon>
        <taxon>Spermatophyta</taxon>
        <taxon>Magnoliopsida</taxon>
        <taxon>Liliopsida</taxon>
        <taxon>Poales</taxon>
        <taxon>Poaceae</taxon>
        <taxon>BOP clade</taxon>
        <taxon>Oryzoideae</taxon>
        <taxon>Oryzeae</taxon>
        <taxon>Oryzinae</taxon>
        <taxon>Leersia</taxon>
    </lineage>
</organism>
<sequence>MASERSNFCLPAYLVEDLVSNEASVRHQYLSNRWEVVELAAQQLVEGEREAHVLGPIIWVCAGAEYRPAVVAMLPDLLHGDNALVLHIQHEPEAARLTIPHLLQVFPQNQEDDLSEWRKYVMMRPAFTDQMSQRGILRSKTVCTRRRLAVQKEAMRSKIGSRWDL</sequence>
<protein>
    <submittedName>
        <fullName evidence="1">Uncharacterized protein</fullName>
    </submittedName>
</protein>
<evidence type="ECO:0000313" key="2">
    <source>
        <dbReference type="Proteomes" id="UP000032180"/>
    </source>
</evidence>